<protein>
    <recommendedName>
        <fullName evidence="2">Cyclic nucleotide-binding domain-containing protein</fullName>
    </recommendedName>
</protein>
<evidence type="ECO:0000259" key="2">
    <source>
        <dbReference type="PROSITE" id="PS50042"/>
    </source>
</evidence>
<organism evidence="3">
    <name type="scientific">Guillardia theta</name>
    <name type="common">Cryptophyte</name>
    <name type="synonym">Cryptomonas phi</name>
    <dbReference type="NCBI Taxonomy" id="55529"/>
    <lineage>
        <taxon>Eukaryota</taxon>
        <taxon>Cryptophyceae</taxon>
        <taxon>Pyrenomonadales</taxon>
        <taxon>Geminigeraceae</taxon>
        <taxon>Guillardia</taxon>
    </lineage>
</organism>
<feature type="compositionally biased region" description="Polar residues" evidence="1">
    <location>
        <begin position="18"/>
        <end position="27"/>
    </location>
</feature>
<dbReference type="InterPro" id="IPR018490">
    <property type="entry name" value="cNMP-bd_dom_sf"/>
</dbReference>
<feature type="region of interest" description="Disordered" evidence="1">
    <location>
        <begin position="761"/>
        <end position="830"/>
    </location>
</feature>
<dbReference type="InterPro" id="IPR014710">
    <property type="entry name" value="RmlC-like_jellyroll"/>
</dbReference>
<dbReference type="AlphaFoldDB" id="A0A7S4P0G8"/>
<dbReference type="Gene3D" id="2.60.120.10">
    <property type="entry name" value="Jelly Rolls"/>
    <property type="match status" value="1"/>
</dbReference>
<dbReference type="SUPFAM" id="SSF51206">
    <property type="entry name" value="cAMP-binding domain-like"/>
    <property type="match status" value="1"/>
</dbReference>
<feature type="compositionally biased region" description="Basic and acidic residues" evidence="1">
    <location>
        <begin position="41"/>
        <end position="53"/>
    </location>
</feature>
<feature type="region of interest" description="Disordered" evidence="1">
    <location>
        <begin position="715"/>
        <end position="749"/>
    </location>
</feature>
<proteinExistence type="predicted"/>
<name>A0A7S4P0G8_GUITH</name>
<feature type="region of interest" description="Disordered" evidence="1">
    <location>
        <begin position="519"/>
        <end position="545"/>
    </location>
</feature>
<feature type="compositionally biased region" description="Basic and acidic residues" evidence="1">
    <location>
        <begin position="354"/>
        <end position="372"/>
    </location>
</feature>
<sequence>MISSLQRSKPAPVGLLSSFVQRQASNGERSPSEEMSAEAAESAKEELEEERRVQALRRGSSGSLRDLIRSKMRRNSASTRNKLEQMQRLMLKRKGTTLADLRKYTLELERFAKKERSGRSEDEETRDEMQRVREMLEEMKDALFFESLTESQMAVLMSDCAFKQYEPGEVVVREKERCLALFVLVQGGIGEYKGIEELGASPIADPIRLYSKRVKLLDQPLDQFCSLSLFLGSPSKATYAAVYPSQVFKIPASAIQPLIINDPAFVKKVANFLLSDPDLEHSNLSNMGLTTSIYRFHAELSMVQPGISWEMSPRSRLKEPRAMIKTIREKEGEEVEEIAPCVGLKKMVSSPYRQDTRRSHRSMEQTEGETHLSPRLTLRDISRGTCSFTRSSRRAEGDTRSTSRGIAIGSDPESWREQEKFEEKPLVTMPGSGYFFPRCFDSRGGTRETLEELSSLQEMNRSSATRFSRNMRLWVADNKSKGKPHISYQQRKRWESRESNIREQMQFEQVSPSLSAFRCASPTRQEEPDETHFKSKQQGEEKRPSLVTFECKERHSFQVANLQDVFQHVQYEKPSNEQADKHDLTTKEVVRFDDERMKDKFSVFPLRQTMTMLRSSPYLLKKEVGILSSHSPSSPSRSAQRNIRYPDSLLPEAQPAAWNSSLRVADTTGLIGEEEQQQLHVTFTCQTRREFPFSFANGRTDPKASHTFTDLIRLGASTPTPSSVSREAQAQGVQRGGSPTAPGSPGFKTWQNEVKREYHESEMFSAMSSQSTSGFRIARRTDRKSWDGGSANSRAPEEEEVGKPMVRTPEVTKTRQHVHEDLNLNPSFSAPRPTWVCLERHKQHAH</sequence>
<feature type="domain" description="Cyclic nucleotide-binding" evidence="2">
    <location>
        <begin position="144"/>
        <end position="276"/>
    </location>
</feature>
<feature type="region of interest" description="Disordered" evidence="1">
    <location>
        <begin position="350"/>
        <end position="372"/>
    </location>
</feature>
<dbReference type="InterPro" id="IPR000595">
    <property type="entry name" value="cNMP-bd_dom"/>
</dbReference>
<dbReference type="PROSITE" id="PS50042">
    <property type="entry name" value="CNMP_BINDING_3"/>
    <property type="match status" value="1"/>
</dbReference>
<feature type="region of interest" description="Disordered" evidence="1">
    <location>
        <begin position="1"/>
        <end position="58"/>
    </location>
</feature>
<evidence type="ECO:0000256" key="1">
    <source>
        <dbReference type="SAM" id="MobiDB-lite"/>
    </source>
</evidence>
<reference evidence="3" key="1">
    <citation type="submission" date="2021-01" db="EMBL/GenBank/DDBJ databases">
        <authorList>
            <person name="Corre E."/>
            <person name="Pelletier E."/>
            <person name="Niang G."/>
            <person name="Scheremetjew M."/>
            <person name="Finn R."/>
            <person name="Kale V."/>
            <person name="Holt S."/>
            <person name="Cochrane G."/>
            <person name="Meng A."/>
            <person name="Brown T."/>
            <person name="Cohen L."/>
        </authorList>
    </citation>
    <scope>NUCLEOTIDE SEQUENCE</scope>
    <source>
        <strain evidence="3">CCMP 2712</strain>
    </source>
</reference>
<feature type="compositionally biased region" description="Basic and acidic residues" evidence="1">
    <location>
        <begin position="524"/>
        <end position="545"/>
    </location>
</feature>
<feature type="region of interest" description="Disordered" evidence="1">
    <location>
        <begin position="388"/>
        <end position="417"/>
    </location>
</feature>
<gene>
    <name evidence="3" type="ORF">GTHE00462_LOCUS26483</name>
</gene>
<feature type="compositionally biased region" description="Basic and acidic residues" evidence="1">
    <location>
        <begin position="810"/>
        <end position="822"/>
    </location>
</feature>
<feature type="compositionally biased region" description="Polar residues" evidence="1">
    <location>
        <begin position="717"/>
        <end position="732"/>
    </location>
</feature>
<evidence type="ECO:0000313" key="3">
    <source>
        <dbReference type="EMBL" id="CAE2319761.1"/>
    </source>
</evidence>
<accession>A0A7S4P0G8</accession>
<dbReference type="EMBL" id="HBKN01033965">
    <property type="protein sequence ID" value="CAE2319761.1"/>
    <property type="molecule type" value="Transcribed_RNA"/>
</dbReference>
<dbReference type="CDD" id="cd00038">
    <property type="entry name" value="CAP_ED"/>
    <property type="match status" value="1"/>
</dbReference>